<evidence type="ECO:0000313" key="10">
    <source>
        <dbReference type="Proteomes" id="UP001732720"/>
    </source>
</evidence>
<evidence type="ECO:0000259" key="8">
    <source>
        <dbReference type="PROSITE" id="PS50240"/>
    </source>
</evidence>
<dbReference type="GeneID" id="109683868"/>
<dbReference type="FunFam" id="2.40.10.10:FF:000010">
    <property type="entry name" value="Kallikrein related peptidase 11"/>
    <property type="match status" value="1"/>
</dbReference>
<protein>
    <submittedName>
        <fullName evidence="11">Kallikrein-1-like</fullName>
    </submittedName>
</protein>
<dbReference type="KEGG" id="ccan:109683868"/>
<dbReference type="Proteomes" id="UP001732720">
    <property type="component" value="Chromosome 16"/>
</dbReference>
<dbReference type="InterPro" id="IPR009003">
    <property type="entry name" value="Peptidase_S1_PA"/>
</dbReference>
<organism evidence="11">
    <name type="scientific">Castor canadensis</name>
    <name type="common">American beaver</name>
    <dbReference type="NCBI Taxonomy" id="51338"/>
    <lineage>
        <taxon>Eukaryota</taxon>
        <taxon>Metazoa</taxon>
        <taxon>Chordata</taxon>
        <taxon>Craniata</taxon>
        <taxon>Vertebrata</taxon>
        <taxon>Euteleostomi</taxon>
        <taxon>Mammalia</taxon>
        <taxon>Eutheria</taxon>
        <taxon>Euarchontoglires</taxon>
        <taxon>Glires</taxon>
        <taxon>Rodentia</taxon>
        <taxon>Castorimorpha</taxon>
        <taxon>Castoridae</taxon>
        <taxon>Castor</taxon>
    </lineage>
</organism>
<keyword evidence="3 6" id="KW-0378">Hydrolase</keyword>
<evidence type="ECO:0000256" key="2">
    <source>
        <dbReference type="ARBA" id="ARBA00022670"/>
    </source>
</evidence>
<keyword evidence="10" id="KW-1185">Reference proteome</keyword>
<dbReference type="Pfam" id="PF00089">
    <property type="entry name" value="Trypsin"/>
    <property type="match status" value="1"/>
</dbReference>
<evidence type="ECO:0000256" key="7">
    <source>
        <dbReference type="SAM" id="SignalP"/>
    </source>
</evidence>
<dbReference type="Ensembl" id="ENSCCNT00000005223.1">
    <property type="protein sequence ID" value="ENSCCNP00000003987.1"/>
    <property type="gene ID" value="ENSCCNG00000004172.1"/>
</dbReference>
<evidence type="ECO:0000313" key="9">
    <source>
        <dbReference type="Ensembl" id="ENSCCNP00000003987.1"/>
    </source>
</evidence>
<proteinExistence type="inferred from homology"/>
<dbReference type="PRINTS" id="PR00722">
    <property type="entry name" value="CHYMOTRYPSIN"/>
</dbReference>
<evidence type="ECO:0000256" key="6">
    <source>
        <dbReference type="RuleBase" id="RU363034"/>
    </source>
</evidence>
<dbReference type="GO" id="GO:0003073">
    <property type="term" value="P:regulation of systemic arterial blood pressure"/>
    <property type="evidence" value="ECO:0007669"/>
    <property type="project" value="TreeGrafter"/>
</dbReference>
<reference evidence="11" key="2">
    <citation type="submission" date="2025-04" db="UniProtKB">
        <authorList>
            <consortium name="RefSeq"/>
        </authorList>
    </citation>
    <scope>IDENTIFICATION</scope>
    <source>
        <tissue evidence="11">Leukocyte</tissue>
    </source>
</reference>
<evidence type="ECO:0000313" key="11">
    <source>
        <dbReference type="RefSeq" id="XP_020015513.1"/>
    </source>
</evidence>
<dbReference type="InterPro" id="IPR001314">
    <property type="entry name" value="Peptidase_S1A"/>
</dbReference>
<dbReference type="GO" id="GO:0004252">
    <property type="term" value="F:serine-type endopeptidase activity"/>
    <property type="evidence" value="ECO:0007669"/>
    <property type="project" value="InterPro"/>
</dbReference>
<dbReference type="GO" id="GO:0031638">
    <property type="term" value="P:zymogen activation"/>
    <property type="evidence" value="ECO:0007669"/>
    <property type="project" value="TreeGrafter"/>
</dbReference>
<comment type="similarity">
    <text evidence="1">Belongs to the peptidase S1 family. Snake venom subfamily.</text>
</comment>
<gene>
    <name evidence="9 11" type="primary">LOC109683868</name>
</gene>
<feature type="domain" description="Peptidase S1" evidence="8">
    <location>
        <begin position="25"/>
        <end position="259"/>
    </location>
</feature>
<dbReference type="CDD" id="cd00190">
    <property type="entry name" value="Tryp_SPc"/>
    <property type="match status" value="1"/>
</dbReference>
<dbReference type="AlphaFoldDB" id="A0A8B7U704"/>
<dbReference type="PROSITE" id="PS00134">
    <property type="entry name" value="TRYPSIN_HIS"/>
    <property type="match status" value="1"/>
</dbReference>
<reference evidence="9" key="1">
    <citation type="submission" date="2023-09" db="UniProtKB">
        <authorList>
            <consortium name="Ensembl"/>
        </authorList>
    </citation>
    <scope>IDENTIFICATION</scope>
</reference>
<keyword evidence="4 6" id="KW-0720">Serine protease</keyword>
<dbReference type="InterPro" id="IPR018114">
    <property type="entry name" value="TRYPSIN_HIS"/>
</dbReference>
<dbReference type="Gene3D" id="2.40.10.10">
    <property type="entry name" value="Trypsin-like serine proteases"/>
    <property type="match status" value="2"/>
</dbReference>
<dbReference type="RefSeq" id="XP_020015513.1">
    <property type="nucleotide sequence ID" value="XM_020159924.1"/>
</dbReference>
<dbReference type="InterPro" id="IPR001254">
    <property type="entry name" value="Trypsin_dom"/>
</dbReference>
<keyword evidence="5" id="KW-1015">Disulfide bond</keyword>
<dbReference type="InterPro" id="IPR043504">
    <property type="entry name" value="Peptidase_S1_PA_chymotrypsin"/>
</dbReference>
<keyword evidence="7" id="KW-0732">Signal</keyword>
<evidence type="ECO:0000256" key="4">
    <source>
        <dbReference type="ARBA" id="ARBA00022825"/>
    </source>
</evidence>
<name>A0A8B7U704_CASCN</name>
<feature type="chain" id="PRO_5044664995" evidence="7">
    <location>
        <begin position="18"/>
        <end position="262"/>
    </location>
</feature>
<dbReference type="SMART" id="SM00020">
    <property type="entry name" value="Tryp_SPc"/>
    <property type="match status" value="1"/>
</dbReference>
<evidence type="ECO:0000256" key="1">
    <source>
        <dbReference type="ARBA" id="ARBA00009228"/>
    </source>
</evidence>
<dbReference type="OrthoDB" id="10061449at2759"/>
<dbReference type="PANTHER" id="PTHR24271:SF47">
    <property type="entry name" value="KALLIKREIN-1"/>
    <property type="match status" value="1"/>
</dbReference>
<sequence length="262" mass="29477">MWFLILCFALSLGGTGAEYSTQSRVVGGEECPRNSQPWAAALYYFNDIKCGGILVHPQWVLTAAHCIHQIHQIWLGHHNPFEDEPTSQFFQVRDSFPHPGFNMSLLNNNTRHPREDYTHDLMLLHLKHPAQITDAVKPVILPTEELAEGNTCISSNWGSIEPEKLVFPDTLHCVDLTVTSNEECDKSYPWKVSEKMLCAGNLEEDSKDACFGDSGGPLVCDGMLQGIMSWSHFPCGQPHKPAVFTRVVKYLQWTNDTMQAHP</sequence>
<feature type="signal peptide" evidence="7">
    <location>
        <begin position="1"/>
        <end position="17"/>
    </location>
</feature>
<dbReference type="PROSITE" id="PS00135">
    <property type="entry name" value="TRYPSIN_SER"/>
    <property type="match status" value="1"/>
</dbReference>
<dbReference type="SUPFAM" id="SSF50494">
    <property type="entry name" value="Trypsin-like serine proteases"/>
    <property type="match status" value="1"/>
</dbReference>
<dbReference type="InterPro" id="IPR033116">
    <property type="entry name" value="TRYPSIN_SER"/>
</dbReference>
<evidence type="ECO:0000256" key="3">
    <source>
        <dbReference type="ARBA" id="ARBA00022801"/>
    </source>
</evidence>
<accession>A0A8B7U704</accession>
<dbReference type="PROSITE" id="PS50240">
    <property type="entry name" value="TRYPSIN_DOM"/>
    <property type="match status" value="1"/>
</dbReference>
<dbReference type="PANTHER" id="PTHR24271">
    <property type="entry name" value="KALLIKREIN-RELATED"/>
    <property type="match status" value="1"/>
</dbReference>
<dbReference type="GO" id="GO:0030141">
    <property type="term" value="C:secretory granule"/>
    <property type="evidence" value="ECO:0007669"/>
    <property type="project" value="TreeGrafter"/>
</dbReference>
<keyword evidence="2 6" id="KW-0645">Protease</keyword>
<evidence type="ECO:0000256" key="5">
    <source>
        <dbReference type="ARBA" id="ARBA00023157"/>
    </source>
</evidence>